<dbReference type="Proteomes" id="UP001228690">
    <property type="component" value="Chromosome"/>
</dbReference>
<dbReference type="RefSeq" id="WP_326926518.1">
    <property type="nucleotide sequence ID" value="NZ_CP123443.1"/>
</dbReference>
<reference evidence="1 2" key="1">
    <citation type="submission" date="2023-04" db="EMBL/GenBank/DDBJ databases">
        <title>Spirochaete genome identified in red abalone sample constitutes a novel genus.</title>
        <authorList>
            <person name="Sharma S.P."/>
            <person name="Purcell C.M."/>
            <person name="Hyde J.R."/>
            <person name="Severin A.J."/>
        </authorList>
    </citation>
    <scope>NUCLEOTIDE SEQUENCE [LARGE SCALE GENOMIC DNA]</scope>
    <source>
        <strain evidence="1 2">SP-2023</strain>
    </source>
</reference>
<keyword evidence="2" id="KW-1185">Reference proteome</keyword>
<proteinExistence type="predicted"/>
<protein>
    <submittedName>
        <fullName evidence="1">Uncharacterized protein</fullName>
    </submittedName>
</protein>
<evidence type="ECO:0000313" key="1">
    <source>
        <dbReference type="EMBL" id="WGK68342.1"/>
    </source>
</evidence>
<accession>A0ABY8MEG3</accession>
<evidence type="ECO:0000313" key="2">
    <source>
        <dbReference type="Proteomes" id="UP001228690"/>
    </source>
</evidence>
<gene>
    <name evidence="1" type="ORF">P0082_07585</name>
</gene>
<organism evidence="1 2">
    <name type="scientific">Candidatus Haliotispira prima</name>
    <dbReference type="NCBI Taxonomy" id="3034016"/>
    <lineage>
        <taxon>Bacteria</taxon>
        <taxon>Pseudomonadati</taxon>
        <taxon>Spirochaetota</taxon>
        <taxon>Spirochaetia</taxon>
        <taxon>Spirochaetales</taxon>
        <taxon>Spirochaetaceae</taxon>
        <taxon>Candidatus Haliotispira</taxon>
    </lineage>
</organism>
<sequence length="69" mass="7815">MLVTLEVDKEQLEELKKLINKLDISLDIVPTLSEEQEDQALYVAMQEGLESGIATEEETKEFVSFVGRT</sequence>
<dbReference type="EMBL" id="CP123443">
    <property type="protein sequence ID" value="WGK68342.1"/>
    <property type="molecule type" value="Genomic_DNA"/>
</dbReference>
<name>A0ABY8MEG3_9SPIO</name>